<name>A0A0K2UJU3_LEPSM</name>
<protein>
    <submittedName>
        <fullName evidence="1">Uncharacterized protein</fullName>
    </submittedName>
</protein>
<evidence type="ECO:0000313" key="1">
    <source>
        <dbReference type="EMBL" id="CDW38508.1"/>
    </source>
</evidence>
<sequence length="11" mass="1340">MLHPMQLPLLF</sequence>
<dbReference type="EMBL" id="HACA01021147">
    <property type="protein sequence ID" value="CDW38508.1"/>
    <property type="molecule type" value="Transcribed_RNA"/>
</dbReference>
<reference evidence="1" key="1">
    <citation type="submission" date="2014-05" db="EMBL/GenBank/DDBJ databases">
        <authorList>
            <person name="Chronopoulou M."/>
        </authorList>
    </citation>
    <scope>NUCLEOTIDE SEQUENCE</scope>
    <source>
        <tissue evidence="1">Whole organism</tissue>
    </source>
</reference>
<accession>A0A0K2UJU3</accession>
<proteinExistence type="predicted"/>
<organism evidence="1">
    <name type="scientific">Lepeophtheirus salmonis</name>
    <name type="common">Salmon louse</name>
    <name type="synonym">Caligus salmonis</name>
    <dbReference type="NCBI Taxonomy" id="72036"/>
    <lineage>
        <taxon>Eukaryota</taxon>
        <taxon>Metazoa</taxon>
        <taxon>Ecdysozoa</taxon>
        <taxon>Arthropoda</taxon>
        <taxon>Crustacea</taxon>
        <taxon>Multicrustacea</taxon>
        <taxon>Hexanauplia</taxon>
        <taxon>Copepoda</taxon>
        <taxon>Siphonostomatoida</taxon>
        <taxon>Caligidae</taxon>
        <taxon>Lepeophtheirus</taxon>
    </lineage>
</organism>